<evidence type="ECO:0000256" key="4">
    <source>
        <dbReference type="ARBA" id="ARBA00022692"/>
    </source>
</evidence>
<protein>
    <submittedName>
        <fullName evidence="9">DUF421 domain-containing protein</fullName>
    </submittedName>
</protein>
<evidence type="ECO:0000256" key="1">
    <source>
        <dbReference type="ARBA" id="ARBA00004651"/>
    </source>
</evidence>
<evidence type="ECO:0000256" key="2">
    <source>
        <dbReference type="ARBA" id="ARBA00006448"/>
    </source>
</evidence>
<dbReference type="Pfam" id="PF04239">
    <property type="entry name" value="DUF421"/>
    <property type="match status" value="1"/>
</dbReference>
<sequence>MLKGILATLASIVLLFILTKLMGNKQIAQMNLFDYVVGITIGSIAAEMATNLDGDTIGCAVAMTIFALVAFGISVATNKSLRLREFFAGRPIVLMRNGKLYRGGLKAAHLDLSEFLAVARLAGYYDLSEVSGAIFEHNGSISFLPFAQHRPYTPADASIAVKPQEILYDVILDGRIMDDALHKAGKDREWLKKHMRAEGYKDEREILLALAGTDDTVTFFKNEP</sequence>
<feature type="transmembrane region" description="Helical" evidence="7">
    <location>
        <begin position="57"/>
        <end position="76"/>
    </location>
</feature>
<accession>A0ABS9CL43</accession>
<keyword evidence="10" id="KW-1185">Reference proteome</keyword>
<dbReference type="Proteomes" id="UP001299220">
    <property type="component" value="Unassembled WGS sequence"/>
</dbReference>
<dbReference type="Gene3D" id="3.30.240.20">
    <property type="entry name" value="bsu07140 like domains"/>
    <property type="match status" value="2"/>
</dbReference>
<dbReference type="InterPro" id="IPR007353">
    <property type="entry name" value="DUF421"/>
</dbReference>
<keyword evidence="4 7" id="KW-0812">Transmembrane</keyword>
<keyword evidence="3" id="KW-1003">Cell membrane</keyword>
<dbReference type="InterPro" id="IPR023090">
    <property type="entry name" value="UPF0702_alpha/beta_dom_sf"/>
</dbReference>
<dbReference type="PANTHER" id="PTHR34582">
    <property type="entry name" value="UPF0702 TRANSMEMBRANE PROTEIN YCAP"/>
    <property type="match status" value="1"/>
</dbReference>
<evidence type="ECO:0000256" key="5">
    <source>
        <dbReference type="ARBA" id="ARBA00022989"/>
    </source>
</evidence>
<gene>
    <name evidence="9" type="ORF">JQM67_00500</name>
</gene>
<comment type="similarity">
    <text evidence="2">Belongs to the UPF0702 family.</text>
</comment>
<feature type="domain" description="YetF C-terminal" evidence="8">
    <location>
        <begin position="79"/>
        <end position="209"/>
    </location>
</feature>
<evidence type="ECO:0000313" key="10">
    <source>
        <dbReference type="Proteomes" id="UP001299220"/>
    </source>
</evidence>
<organism evidence="9 10">
    <name type="scientific">Anaeromassilibacillus senegalensis</name>
    <dbReference type="NCBI Taxonomy" id="1673717"/>
    <lineage>
        <taxon>Bacteria</taxon>
        <taxon>Bacillati</taxon>
        <taxon>Bacillota</taxon>
        <taxon>Clostridia</taxon>
        <taxon>Eubacteriales</taxon>
        <taxon>Acutalibacteraceae</taxon>
        <taxon>Anaeromassilibacillus</taxon>
    </lineage>
</organism>
<reference evidence="9 10" key="1">
    <citation type="submission" date="2020-12" db="EMBL/GenBank/DDBJ databases">
        <title>Whole genome sequences of gut porcine anaerobes.</title>
        <authorList>
            <person name="Kubasova T."/>
            <person name="Jahodarova E."/>
            <person name="Rychlik I."/>
        </authorList>
    </citation>
    <scope>NUCLEOTIDE SEQUENCE [LARGE SCALE GENOMIC DNA]</scope>
    <source>
        <strain evidence="9 10">An867</strain>
    </source>
</reference>
<comment type="subcellular location">
    <subcellularLocation>
        <location evidence="1">Cell membrane</location>
        <topology evidence="1">Multi-pass membrane protein</topology>
    </subcellularLocation>
</comment>
<keyword evidence="5 7" id="KW-1133">Transmembrane helix</keyword>
<evidence type="ECO:0000313" key="9">
    <source>
        <dbReference type="EMBL" id="MCF2651090.1"/>
    </source>
</evidence>
<evidence type="ECO:0000256" key="3">
    <source>
        <dbReference type="ARBA" id="ARBA00022475"/>
    </source>
</evidence>
<name>A0ABS9CL43_9FIRM</name>
<evidence type="ECO:0000256" key="7">
    <source>
        <dbReference type="SAM" id="Phobius"/>
    </source>
</evidence>
<dbReference type="PANTHER" id="PTHR34582:SF6">
    <property type="entry name" value="UPF0702 TRANSMEMBRANE PROTEIN YCAP"/>
    <property type="match status" value="1"/>
</dbReference>
<evidence type="ECO:0000256" key="6">
    <source>
        <dbReference type="ARBA" id="ARBA00023136"/>
    </source>
</evidence>
<dbReference type="EMBL" id="JAFBIT010000001">
    <property type="protein sequence ID" value="MCF2651090.1"/>
    <property type="molecule type" value="Genomic_DNA"/>
</dbReference>
<dbReference type="RefSeq" id="WP_235322034.1">
    <property type="nucleotide sequence ID" value="NZ_JAFBIT010000001.1"/>
</dbReference>
<keyword evidence="6 7" id="KW-0472">Membrane</keyword>
<comment type="caution">
    <text evidence="9">The sequence shown here is derived from an EMBL/GenBank/DDBJ whole genome shotgun (WGS) entry which is preliminary data.</text>
</comment>
<evidence type="ECO:0000259" key="8">
    <source>
        <dbReference type="Pfam" id="PF04239"/>
    </source>
</evidence>
<proteinExistence type="inferred from homology"/>